<organism evidence="2">
    <name type="scientific">Tanacetum cinerariifolium</name>
    <name type="common">Dalmatian daisy</name>
    <name type="synonym">Chrysanthemum cinerariifolium</name>
    <dbReference type="NCBI Taxonomy" id="118510"/>
    <lineage>
        <taxon>Eukaryota</taxon>
        <taxon>Viridiplantae</taxon>
        <taxon>Streptophyta</taxon>
        <taxon>Embryophyta</taxon>
        <taxon>Tracheophyta</taxon>
        <taxon>Spermatophyta</taxon>
        <taxon>Magnoliopsida</taxon>
        <taxon>eudicotyledons</taxon>
        <taxon>Gunneridae</taxon>
        <taxon>Pentapetalae</taxon>
        <taxon>asterids</taxon>
        <taxon>campanulids</taxon>
        <taxon>Asterales</taxon>
        <taxon>Asteraceae</taxon>
        <taxon>Asteroideae</taxon>
        <taxon>Anthemideae</taxon>
        <taxon>Anthemidinae</taxon>
        <taxon>Tanacetum</taxon>
    </lineage>
</organism>
<proteinExistence type="predicted"/>
<gene>
    <name evidence="2" type="ORF">Tci_029740</name>
</gene>
<feature type="domain" description="Retrotransposon gag" evidence="1">
    <location>
        <begin position="127"/>
        <end position="176"/>
    </location>
</feature>
<evidence type="ECO:0000259" key="1">
    <source>
        <dbReference type="Pfam" id="PF03732"/>
    </source>
</evidence>
<dbReference type="Pfam" id="PF03732">
    <property type="entry name" value="Retrotrans_gag"/>
    <property type="match status" value="1"/>
</dbReference>
<evidence type="ECO:0000313" key="2">
    <source>
        <dbReference type="EMBL" id="GEU57762.1"/>
    </source>
</evidence>
<protein>
    <recommendedName>
        <fullName evidence="1">Retrotransposon gag domain-containing protein</fullName>
    </recommendedName>
</protein>
<dbReference type="AlphaFoldDB" id="A0A6L2LAU1"/>
<accession>A0A6L2LAU1</accession>
<dbReference type="InterPro" id="IPR005162">
    <property type="entry name" value="Retrotrans_gag_dom"/>
</dbReference>
<reference evidence="2" key="1">
    <citation type="journal article" date="2019" name="Sci. Rep.">
        <title>Draft genome of Tanacetum cinerariifolium, the natural source of mosquito coil.</title>
        <authorList>
            <person name="Yamashiro T."/>
            <person name="Shiraishi A."/>
            <person name="Satake H."/>
            <person name="Nakayama K."/>
        </authorList>
    </citation>
    <scope>NUCLEOTIDE SEQUENCE</scope>
</reference>
<dbReference type="EMBL" id="BKCJ010003888">
    <property type="protein sequence ID" value="GEU57762.1"/>
    <property type="molecule type" value="Genomic_DNA"/>
</dbReference>
<name>A0A6L2LAU1_TANCI</name>
<comment type="caution">
    <text evidence="2">The sequence shown here is derived from an EMBL/GenBank/DDBJ whole genome shotgun (WGS) entry which is preliminary data.</text>
</comment>
<sequence length="176" mass="20545">MVSGLLVYELPLSSLRKKYRLNLKNDMPPRDKKHFNTLSLDESRSPNFDLFSDQEEYSEEEVTETMAETIEQYMSKTQGDYGLGVARPKIEDMDNFKLKGQFVKELHTNTFNCSDHEDVNEHIEKVLMSLTGVASRWLRKKPSGLITTWEDLKRKFLSKYCPPAHSTKKMEEINNF</sequence>